<evidence type="ECO:0000256" key="1">
    <source>
        <dbReference type="ARBA" id="ARBA00023015"/>
    </source>
</evidence>
<accession>A0ABN8DP81</accession>
<dbReference type="InterPro" id="IPR036271">
    <property type="entry name" value="Tet_transcr_reg_TetR-rel_C_sf"/>
</dbReference>
<sequence length="180" mass="19964">MLKHNTLKQAIAADLEQAFSQMGFANPSVAQLKDACNVSLRTLYKHYPSKEAMVIAALEHRHVRYLEFLSQDSGSQDIHQQGVEALQATFSKLAHWMSTNAPHGCMSTSAVAAFPDHNEINQVVMKHKLEVRDRLGQLSQRADLATQFFLLHEGIAAAWPVLGQTAVVEANHALTIFMES</sequence>
<evidence type="ECO:0000259" key="5">
    <source>
        <dbReference type="PROSITE" id="PS50977"/>
    </source>
</evidence>
<comment type="caution">
    <text evidence="6">The sequence shown here is derived from an EMBL/GenBank/DDBJ whole genome shotgun (WGS) entry which is preliminary data.</text>
</comment>
<keyword evidence="7" id="KW-1185">Reference proteome</keyword>
<dbReference type="Proteomes" id="UP000838160">
    <property type="component" value="Unassembled WGS sequence"/>
</dbReference>
<keyword evidence="1" id="KW-0805">Transcription regulation</keyword>
<keyword evidence="3" id="KW-0804">Transcription</keyword>
<evidence type="ECO:0000256" key="3">
    <source>
        <dbReference type="ARBA" id="ARBA00023163"/>
    </source>
</evidence>
<feature type="domain" description="HTH tetR-type" evidence="5">
    <location>
        <begin position="5"/>
        <end position="65"/>
    </location>
</feature>
<dbReference type="Gene3D" id="1.10.357.10">
    <property type="entry name" value="Tetracycline Repressor, domain 2"/>
    <property type="match status" value="1"/>
</dbReference>
<protein>
    <recommendedName>
        <fullName evidence="5">HTH tetR-type domain-containing protein</fullName>
    </recommendedName>
</protein>
<dbReference type="SUPFAM" id="SSF48498">
    <property type="entry name" value="Tetracyclin repressor-like, C-terminal domain"/>
    <property type="match status" value="1"/>
</dbReference>
<evidence type="ECO:0000313" key="7">
    <source>
        <dbReference type="Proteomes" id="UP000838160"/>
    </source>
</evidence>
<dbReference type="RefSeq" id="WP_237486815.1">
    <property type="nucleotide sequence ID" value="NZ_CAKLCM010000003.1"/>
</dbReference>
<evidence type="ECO:0000256" key="2">
    <source>
        <dbReference type="ARBA" id="ARBA00023125"/>
    </source>
</evidence>
<keyword evidence="2 4" id="KW-0238">DNA-binding</keyword>
<name>A0ABN8DP81_9VIBR</name>
<dbReference type="InterPro" id="IPR009057">
    <property type="entry name" value="Homeodomain-like_sf"/>
</dbReference>
<dbReference type="EMBL" id="CAKLCM010000003">
    <property type="protein sequence ID" value="CAH0530313.1"/>
    <property type="molecule type" value="Genomic_DNA"/>
</dbReference>
<evidence type="ECO:0000313" key="6">
    <source>
        <dbReference type="EMBL" id="CAH0530313.1"/>
    </source>
</evidence>
<reference evidence="6" key="1">
    <citation type="submission" date="2021-12" db="EMBL/GenBank/DDBJ databases">
        <authorList>
            <person name="Rodrigo-Torres L."/>
            <person name="Arahal R. D."/>
            <person name="Lucena T."/>
        </authorList>
    </citation>
    <scope>NUCLEOTIDE SEQUENCE</scope>
    <source>
        <strain evidence="6">CECT 8226</strain>
    </source>
</reference>
<organism evidence="6 7">
    <name type="scientific">Vibrio hippocampi</name>
    <dbReference type="NCBI Taxonomy" id="654686"/>
    <lineage>
        <taxon>Bacteria</taxon>
        <taxon>Pseudomonadati</taxon>
        <taxon>Pseudomonadota</taxon>
        <taxon>Gammaproteobacteria</taxon>
        <taxon>Vibrionales</taxon>
        <taxon>Vibrionaceae</taxon>
        <taxon>Vibrio</taxon>
    </lineage>
</organism>
<proteinExistence type="predicted"/>
<dbReference type="PANTHER" id="PTHR47506">
    <property type="entry name" value="TRANSCRIPTIONAL REGULATORY PROTEIN"/>
    <property type="match status" value="1"/>
</dbReference>
<evidence type="ECO:0000256" key="4">
    <source>
        <dbReference type="PROSITE-ProRule" id="PRU00335"/>
    </source>
</evidence>
<feature type="DNA-binding region" description="H-T-H motif" evidence="4">
    <location>
        <begin position="28"/>
        <end position="47"/>
    </location>
</feature>
<gene>
    <name evidence="6" type="ORF">VHP8226_03954</name>
</gene>
<dbReference type="Pfam" id="PF00440">
    <property type="entry name" value="TetR_N"/>
    <property type="match status" value="1"/>
</dbReference>
<dbReference type="SUPFAM" id="SSF46689">
    <property type="entry name" value="Homeodomain-like"/>
    <property type="match status" value="1"/>
</dbReference>
<dbReference type="PROSITE" id="PS50977">
    <property type="entry name" value="HTH_TETR_2"/>
    <property type="match status" value="1"/>
</dbReference>
<dbReference type="PANTHER" id="PTHR47506:SF1">
    <property type="entry name" value="HTH-TYPE TRANSCRIPTIONAL REGULATOR YJDC"/>
    <property type="match status" value="1"/>
</dbReference>
<dbReference type="InterPro" id="IPR001647">
    <property type="entry name" value="HTH_TetR"/>
</dbReference>